<dbReference type="SUPFAM" id="SSF53448">
    <property type="entry name" value="Nucleotide-diphospho-sugar transferases"/>
    <property type="match status" value="1"/>
</dbReference>
<keyword evidence="2" id="KW-0808">Transferase</keyword>
<dbReference type="CDD" id="cd00761">
    <property type="entry name" value="Glyco_tranf_GTA_type"/>
    <property type="match status" value="1"/>
</dbReference>
<dbReference type="Pfam" id="PF00535">
    <property type="entry name" value="Glycos_transf_2"/>
    <property type="match status" value="1"/>
</dbReference>
<gene>
    <name evidence="2" type="ORF">WMO24_13855</name>
</gene>
<proteinExistence type="predicted"/>
<feature type="domain" description="Glycosyltransferase 2-like" evidence="1">
    <location>
        <begin position="11"/>
        <end position="154"/>
    </location>
</feature>
<dbReference type="Gene3D" id="3.90.550.10">
    <property type="entry name" value="Spore Coat Polysaccharide Biosynthesis Protein SpsA, Chain A"/>
    <property type="match status" value="1"/>
</dbReference>
<evidence type="ECO:0000259" key="1">
    <source>
        <dbReference type="Pfam" id="PF00535"/>
    </source>
</evidence>
<dbReference type="Proteomes" id="UP001477672">
    <property type="component" value="Unassembled WGS sequence"/>
</dbReference>
<dbReference type="InterPro" id="IPR001173">
    <property type="entry name" value="Glyco_trans_2-like"/>
</dbReference>
<dbReference type="PANTHER" id="PTHR22916">
    <property type="entry name" value="GLYCOSYLTRANSFERASE"/>
    <property type="match status" value="1"/>
</dbReference>
<dbReference type="InterPro" id="IPR029044">
    <property type="entry name" value="Nucleotide-diphossugar_trans"/>
</dbReference>
<evidence type="ECO:0000313" key="3">
    <source>
        <dbReference type="Proteomes" id="UP001477672"/>
    </source>
</evidence>
<keyword evidence="3" id="KW-1185">Reference proteome</keyword>
<dbReference type="PANTHER" id="PTHR22916:SF3">
    <property type="entry name" value="UDP-GLCNAC:BETAGAL BETA-1,3-N-ACETYLGLUCOSAMINYLTRANSFERASE-LIKE PROTEIN 1"/>
    <property type="match status" value="1"/>
</dbReference>
<accession>A0ABV1GI04</accession>
<dbReference type="RefSeq" id="WP_349216956.1">
    <property type="nucleotide sequence ID" value="NZ_JBBMFA010000111.1"/>
</dbReference>
<organism evidence="2 3">
    <name type="scientific">Ruthenibacterium intestinale</name>
    <dbReference type="NCBI Taxonomy" id="3133163"/>
    <lineage>
        <taxon>Bacteria</taxon>
        <taxon>Bacillati</taxon>
        <taxon>Bacillota</taxon>
        <taxon>Clostridia</taxon>
        <taxon>Eubacteriales</taxon>
        <taxon>Oscillospiraceae</taxon>
        <taxon>Ruthenibacterium</taxon>
    </lineage>
</organism>
<name>A0ABV1GI04_9FIRM</name>
<reference evidence="2 3" key="1">
    <citation type="submission" date="2024-03" db="EMBL/GenBank/DDBJ databases">
        <title>Human intestinal bacterial collection.</title>
        <authorList>
            <person name="Pauvert C."/>
            <person name="Hitch T.C.A."/>
            <person name="Clavel T."/>
        </authorList>
    </citation>
    <scope>NUCLEOTIDE SEQUENCE [LARGE SCALE GENOMIC DNA]</scope>
    <source>
        <strain evidence="2 3">CLA-JM-H11</strain>
    </source>
</reference>
<sequence length="265" mass="30065">MRSNSGDFAISVVMPAFNAEKTIAQAIQSVLDQTYTILELIVVNDASSDNTLQIAQQFAREDVRVHVITNETNLGVSGSRNRGIALSHGDWIAFLDSDDMWQPDKIEKQCVALSNDESSVLCFTGSSFIDERGIPYGYTLKVPEQICYQELLKQNLISCSSVLAKKNVLERYPMIRDPMIHEDYVTWLRILRTIPYATGVNEPLLIYRIGRHSKSGNKIRAAKMQWRTYATAGVGKMTAVRYFAVYACRNLWKYLRIHNSMNRAI</sequence>
<keyword evidence="2" id="KW-0328">Glycosyltransferase</keyword>
<dbReference type="GO" id="GO:0016757">
    <property type="term" value="F:glycosyltransferase activity"/>
    <property type="evidence" value="ECO:0007669"/>
    <property type="project" value="UniProtKB-KW"/>
</dbReference>
<dbReference type="EMBL" id="JBBMFA010000111">
    <property type="protein sequence ID" value="MEQ2521501.1"/>
    <property type="molecule type" value="Genomic_DNA"/>
</dbReference>
<comment type="caution">
    <text evidence="2">The sequence shown here is derived from an EMBL/GenBank/DDBJ whole genome shotgun (WGS) entry which is preliminary data.</text>
</comment>
<evidence type="ECO:0000313" key="2">
    <source>
        <dbReference type="EMBL" id="MEQ2521501.1"/>
    </source>
</evidence>
<dbReference type="EC" id="2.4.-.-" evidence="2"/>
<protein>
    <submittedName>
        <fullName evidence="2">Glycosyltransferase family A protein</fullName>
        <ecNumber evidence="2">2.4.-.-</ecNumber>
    </submittedName>
</protein>